<evidence type="ECO:0000313" key="2">
    <source>
        <dbReference type="Proteomes" id="UP001159405"/>
    </source>
</evidence>
<gene>
    <name evidence="1" type="ORF">PLOB_00022025</name>
</gene>
<dbReference type="Proteomes" id="UP001159405">
    <property type="component" value="Unassembled WGS sequence"/>
</dbReference>
<organism evidence="1 2">
    <name type="scientific">Porites lobata</name>
    <dbReference type="NCBI Taxonomy" id="104759"/>
    <lineage>
        <taxon>Eukaryota</taxon>
        <taxon>Metazoa</taxon>
        <taxon>Cnidaria</taxon>
        <taxon>Anthozoa</taxon>
        <taxon>Hexacorallia</taxon>
        <taxon>Scleractinia</taxon>
        <taxon>Fungiina</taxon>
        <taxon>Poritidae</taxon>
        <taxon>Porites</taxon>
    </lineage>
</organism>
<name>A0ABN8NR34_9CNID</name>
<comment type="caution">
    <text evidence="1">The sequence shown here is derived from an EMBL/GenBank/DDBJ whole genome shotgun (WGS) entry which is preliminary data.</text>
</comment>
<proteinExistence type="predicted"/>
<protein>
    <submittedName>
        <fullName evidence="1">Uncharacterized protein</fullName>
    </submittedName>
</protein>
<reference evidence="1 2" key="1">
    <citation type="submission" date="2022-05" db="EMBL/GenBank/DDBJ databases">
        <authorList>
            <consortium name="Genoscope - CEA"/>
            <person name="William W."/>
        </authorList>
    </citation>
    <scope>NUCLEOTIDE SEQUENCE [LARGE SCALE GENOMIC DNA]</scope>
</reference>
<evidence type="ECO:0000313" key="1">
    <source>
        <dbReference type="EMBL" id="CAH3113762.1"/>
    </source>
</evidence>
<sequence length="54" mass="6395">MHALVFHVPTMISMHGLLKRFSGEGVEGKNDDFRRYFHRNIYRWDACTSLLLVE</sequence>
<accession>A0ABN8NR34</accession>
<keyword evidence="2" id="KW-1185">Reference proteome</keyword>
<dbReference type="EMBL" id="CALNXK010000026">
    <property type="protein sequence ID" value="CAH3113762.1"/>
    <property type="molecule type" value="Genomic_DNA"/>
</dbReference>